<keyword evidence="2" id="KW-1185">Reference proteome</keyword>
<name>W1PX76_AMBTC</name>
<dbReference type="Proteomes" id="UP000017836">
    <property type="component" value="Unassembled WGS sequence"/>
</dbReference>
<evidence type="ECO:0000313" key="2">
    <source>
        <dbReference type="Proteomes" id="UP000017836"/>
    </source>
</evidence>
<dbReference type="HOGENOM" id="CLU_103508_0_0_1"/>
<accession>W1PX76</accession>
<proteinExistence type="predicted"/>
<gene>
    <name evidence="1" type="ORF">AMTR_s00180p00021750</name>
</gene>
<dbReference type="EMBL" id="KI392602">
    <property type="protein sequence ID" value="ERN12813.1"/>
    <property type="molecule type" value="Genomic_DNA"/>
</dbReference>
<sequence>MRTGGHEIIILRRTNEDQVRRASKIGVDDPTLIEPYDESYLDGFADLPMNFLQTEFCNRFSGKDDPHLHITSYILAMSAIRDRSVALKVMFTHSLTGDATTWYNEFVRDYPEAPCREMFKRFIAHLGTKKPQPVSVGELVALKQGSDKPFINSIDWFTTMASKVTKCPLSHHVKISIILENANNEYKTFFNHGGVPLMFNIMLERIALYKITKS</sequence>
<evidence type="ECO:0008006" key="3">
    <source>
        <dbReference type="Google" id="ProtNLM"/>
    </source>
</evidence>
<dbReference type="AlphaFoldDB" id="W1PX76"/>
<protein>
    <recommendedName>
        <fullName evidence="3">Retrotransposon gag domain-containing protein</fullName>
    </recommendedName>
</protein>
<organism evidence="1 2">
    <name type="scientific">Amborella trichopoda</name>
    <dbReference type="NCBI Taxonomy" id="13333"/>
    <lineage>
        <taxon>Eukaryota</taxon>
        <taxon>Viridiplantae</taxon>
        <taxon>Streptophyta</taxon>
        <taxon>Embryophyta</taxon>
        <taxon>Tracheophyta</taxon>
        <taxon>Spermatophyta</taxon>
        <taxon>Magnoliopsida</taxon>
        <taxon>Amborellales</taxon>
        <taxon>Amborellaceae</taxon>
        <taxon>Amborella</taxon>
    </lineage>
</organism>
<evidence type="ECO:0000313" key="1">
    <source>
        <dbReference type="EMBL" id="ERN12813.1"/>
    </source>
</evidence>
<dbReference type="Gramene" id="ERN12813">
    <property type="protein sequence ID" value="ERN12813"/>
    <property type="gene ID" value="AMTR_s00180p00021750"/>
</dbReference>
<reference evidence="2" key="1">
    <citation type="journal article" date="2013" name="Science">
        <title>The Amborella genome and the evolution of flowering plants.</title>
        <authorList>
            <consortium name="Amborella Genome Project"/>
        </authorList>
    </citation>
    <scope>NUCLEOTIDE SEQUENCE [LARGE SCALE GENOMIC DNA]</scope>
</reference>